<keyword evidence="4" id="KW-0347">Helicase</keyword>
<evidence type="ECO:0000259" key="3">
    <source>
        <dbReference type="PROSITE" id="PS51194"/>
    </source>
</evidence>
<dbReference type="GO" id="GO:0016787">
    <property type="term" value="F:hydrolase activity"/>
    <property type="evidence" value="ECO:0007669"/>
    <property type="project" value="InterPro"/>
</dbReference>
<dbReference type="SMART" id="SM00487">
    <property type="entry name" value="DEXDc"/>
    <property type="match status" value="1"/>
</dbReference>
<dbReference type="InterPro" id="IPR014001">
    <property type="entry name" value="Helicase_ATP-bd"/>
</dbReference>
<dbReference type="Gene3D" id="3.40.50.300">
    <property type="entry name" value="P-loop containing nucleotide triphosphate hydrolases"/>
    <property type="match status" value="2"/>
</dbReference>
<dbReference type="EMBL" id="DXHV01000065">
    <property type="protein sequence ID" value="HIW00925.1"/>
    <property type="molecule type" value="Genomic_DNA"/>
</dbReference>
<dbReference type="PANTHER" id="PTHR47396">
    <property type="entry name" value="TYPE I RESTRICTION ENZYME ECOKI R PROTEIN"/>
    <property type="match status" value="1"/>
</dbReference>
<dbReference type="PROSITE" id="PS51194">
    <property type="entry name" value="HELICASE_CTER"/>
    <property type="match status" value="1"/>
</dbReference>
<accession>A0A9D1PWN4</accession>
<dbReference type="SMART" id="SM00490">
    <property type="entry name" value="HELICc"/>
    <property type="match status" value="1"/>
</dbReference>
<evidence type="ECO:0000256" key="1">
    <source>
        <dbReference type="SAM" id="Coils"/>
    </source>
</evidence>
<feature type="coiled-coil region" evidence="1">
    <location>
        <begin position="450"/>
        <end position="480"/>
    </location>
</feature>
<reference evidence="4" key="1">
    <citation type="journal article" date="2021" name="PeerJ">
        <title>Extensive microbial diversity within the chicken gut microbiome revealed by metagenomics and culture.</title>
        <authorList>
            <person name="Gilroy R."/>
            <person name="Ravi A."/>
            <person name="Getino M."/>
            <person name="Pursley I."/>
            <person name="Horton D.L."/>
            <person name="Alikhan N.F."/>
            <person name="Baker D."/>
            <person name="Gharbi K."/>
            <person name="Hall N."/>
            <person name="Watson M."/>
            <person name="Adriaenssens E.M."/>
            <person name="Foster-Nyarko E."/>
            <person name="Jarju S."/>
            <person name="Secka A."/>
            <person name="Antonio M."/>
            <person name="Oren A."/>
            <person name="Chaudhuri R.R."/>
            <person name="La Ragione R."/>
            <person name="Hildebrand F."/>
            <person name="Pallen M.J."/>
        </authorList>
    </citation>
    <scope>NUCLEOTIDE SEQUENCE</scope>
    <source>
        <strain evidence="4">ChiHecec2B26-446</strain>
    </source>
</reference>
<dbReference type="Pfam" id="PF00271">
    <property type="entry name" value="Helicase_C"/>
    <property type="match status" value="1"/>
</dbReference>
<keyword evidence="4" id="KW-0067">ATP-binding</keyword>
<feature type="domain" description="Helicase ATP-binding" evidence="2">
    <location>
        <begin position="16"/>
        <end position="160"/>
    </location>
</feature>
<name>A0A9D1PWN4_9BACT</name>
<dbReference type="GO" id="GO:0005829">
    <property type="term" value="C:cytosol"/>
    <property type="evidence" value="ECO:0007669"/>
    <property type="project" value="TreeGrafter"/>
</dbReference>
<dbReference type="GO" id="GO:0003677">
    <property type="term" value="F:DNA binding"/>
    <property type="evidence" value="ECO:0007669"/>
    <property type="project" value="InterPro"/>
</dbReference>
<dbReference type="Pfam" id="PF04851">
    <property type="entry name" value="ResIII"/>
    <property type="match status" value="1"/>
</dbReference>
<sequence>MDTLRPYQHMAVDTLIRLAPAKQFLLLQAATGAGKTVMASHIMQYYAGKWKFRCLFLAHKAILVRQALKRMQASFADADFNVDCLCASVQKPGVARERIIVASPQTLARRLDDLPRIDVVLIDECHRVPPKGQKSLYADVIEAVIAARPNARIIGITATPWRLGQPYIYGPSLKTGQECWWDSLDVHISIAELQAQGWLAPLTALSCAPEEDLLHLPVGASGDFREDALEATLLKPLHLGSAVKAVQQHAADRGHIAVFCVTIAHARTLADRFAAAGIPAAAIDSKAGNEANQAVLAAFARGSIRVLCSVGMLTEGWDCPQTDCLVLCRPTLSPALYVQMVGRGLRISEGKKDCLLLDLSCNVLRHGSPNAPRIRLGAGLGLEAFGLGAGSSDEVPERRCPFCDALLAEEAGLSCPQCQAPFFEFEEQGRAFQRINLAQLERSMRRGDEVRRLREEAEALERAREKARQEEQARRKAAHKASLINQGEPARARVCSHTNPEVYQIRNGPAAGAVALKFDILVEVPGVGRRNVQVILDPEGAMGRKSRTAYWALQDSRDFWKVCGQGTFPASRAGLVARWPMVRIPAELLIKQTSGGWIRILWKEPQQKSARKKTAQAAQKQD</sequence>
<dbReference type="InterPro" id="IPR001650">
    <property type="entry name" value="Helicase_C-like"/>
</dbReference>
<dbReference type="GO" id="GO:0004386">
    <property type="term" value="F:helicase activity"/>
    <property type="evidence" value="ECO:0007669"/>
    <property type="project" value="UniProtKB-KW"/>
</dbReference>
<keyword evidence="4" id="KW-0378">Hydrolase</keyword>
<proteinExistence type="predicted"/>
<comment type="caution">
    <text evidence="4">The sequence shown here is derived from an EMBL/GenBank/DDBJ whole genome shotgun (WGS) entry which is preliminary data.</text>
</comment>
<dbReference type="InterPro" id="IPR006935">
    <property type="entry name" value="Helicase/UvrB_N"/>
</dbReference>
<keyword evidence="4" id="KW-0547">Nucleotide-binding</keyword>
<dbReference type="GO" id="GO:0005524">
    <property type="term" value="F:ATP binding"/>
    <property type="evidence" value="ECO:0007669"/>
    <property type="project" value="InterPro"/>
</dbReference>
<evidence type="ECO:0000313" key="5">
    <source>
        <dbReference type="Proteomes" id="UP000886752"/>
    </source>
</evidence>
<evidence type="ECO:0000259" key="2">
    <source>
        <dbReference type="PROSITE" id="PS51192"/>
    </source>
</evidence>
<dbReference type="AlphaFoldDB" id="A0A9D1PWN4"/>
<dbReference type="PANTHER" id="PTHR47396:SF1">
    <property type="entry name" value="ATP-DEPENDENT HELICASE IRC3-RELATED"/>
    <property type="match status" value="1"/>
</dbReference>
<feature type="domain" description="Helicase C-terminal" evidence="3">
    <location>
        <begin position="238"/>
        <end position="388"/>
    </location>
</feature>
<keyword evidence="1" id="KW-0175">Coiled coil</keyword>
<protein>
    <submittedName>
        <fullName evidence="4">DEAD/DEAH box helicase family protein</fullName>
    </submittedName>
</protein>
<dbReference type="SUPFAM" id="SSF52540">
    <property type="entry name" value="P-loop containing nucleoside triphosphate hydrolases"/>
    <property type="match status" value="1"/>
</dbReference>
<organism evidence="4 5">
    <name type="scientific">Candidatus Desulfovibrio intestinipullorum</name>
    <dbReference type="NCBI Taxonomy" id="2838536"/>
    <lineage>
        <taxon>Bacteria</taxon>
        <taxon>Pseudomonadati</taxon>
        <taxon>Thermodesulfobacteriota</taxon>
        <taxon>Desulfovibrionia</taxon>
        <taxon>Desulfovibrionales</taxon>
        <taxon>Desulfovibrionaceae</taxon>
        <taxon>Desulfovibrio</taxon>
    </lineage>
</organism>
<dbReference type="Proteomes" id="UP000886752">
    <property type="component" value="Unassembled WGS sequence"/>
</dbReference>
<gene>
    <name evidence="4" type="ORF">H9894_07025</name>
</gene>
<dbReference type="InterPro" id="IPR050742">
    <property type="entry name" value="Helicase_Restrict-Modif_Enz"/>
</dbReference>
<reference evidence="4" key="2">
    <citation type="submission" date="2021-04" db="EMBL/GenBank/DDBJ databases">
        <authorList>
            <person name="Gilroy R."/>
        </authorList>
    </citation>
    <scope>NUCLEOTIDE SEQUENCE</scope>
    <source>
        <strain evidence="4">ChiHecec2B26-446</strain>
    </source>
</reference>
<dbReference type="PROSITE" id="PS51192">
    <property type="entry name" value="HELICASE_ATP_BIND_1"/>
    <property type="match status" value="1"/>
</dbReference>
<evidence type="ECO:0000313" key="4">
    <source>
        <dbReference type="EMBL" id="HIW00925.1"/>
    </source>
</evidence>
<dbReference type="InterPro" id="IPR027417">
    <property type="entry name" value="P-loop_NTPase"/>
</dbReference>